<evidence type="ECO:0000313" key="4">
    <source>
        <dbReference type="Proteomes" id="UP000830454"/>
    </source>
</evidence>
<keyword evidence="3" id="KW-0560">Oxidoreductase</keyword>
<dbReference type="Pfam" id="PF00487">
    <property type="entry name" value="FA_desaturase"/>
    <property type="match status" value="1"/>
</dbReference>
<proteinExistence type="predicted"/>
<dbReference type="InterPro" id="IPR005804">
    <property type="entry name" value="FA_desaturase_dom"/>
</dbReference>
<dbReference type="PANTHER" id="PTHR19353:SF19">
    <property type="entry name" value="DELTA(5) FATTY ACID DESATURASE C-RELATED"/>
    <property type="match status" value="1"/>
</dbReference>
<feature type="transmembrane region" description="Helical" evidence="1">
    <location>
        <begin position="39"/>
        <end position="59"/>
    </location>
</feature>
<keyword evidence="1" id="KW-0472">Membrane</keyword>
<dbReference type="RefSeq" id="WP_246918810.1">
    <property type="nucleotide sequence ID" value="NZ_CP090145.1"/>
</dbReference>
<dbReference type="Proteomes" id="UP000830454">
    <property type="component" value="Chromosome"/>
</dbReference>
<feature type="transmembrane region" description="Helical" evidence="1">
    <location>
        <begin position="206"/>
        <end position="224"/>
    </location>
</feature>
<dbReference type="InterPro" id="IPR012171">
    <property type="entry name" value="Fatty_acid_desaturase"/>
</dbReference>
<evidence type="ECO:0000256" key="1">
    <source>
        <dbReference type="SAM" id="Phobius"/>
    </source>
</evidence>
<reference evidence="3" key="2">
    <citation type="submission" date="2022-04" db="EMBL/GenBank/DDBJ databases">
        <title>Complete Genome Sequence of Flavobacterium sediminilitoris YSM-43, Isolated from a Tidal Sediment.</title>
        <authorList>
            <person name="Lee P.A."/>
        </authorList>
    </citation>
    <scope>NUCLEOTIDE SEQUENCE</scope>
    <source>
        <strain evidence="3">YSM-43</strain>
    </source>
</reference>
<keyword evidence="1" id="KW-1133">Transmembrane helix</keyword>
<evidence type="ECO:0000259" key="2">
    <source>
        <dbReference type="Pfam" id="PF00487"/>
    </source>
</evidence>
<name>A0ABY4HRP9_9FLAO</name>
<feature type="transmembrane region" description="Helical" evidence="1">
    <location>
        <begin position="103"/>
        <end position="121"/>
    </location>
</feature>
<feature type="transmembrane region" description="Helical" evidence="1">
    <location>
        <begin position="163"/>
        <end position="185"/>
    </location>
</feature>
<feature type="domain" description="Fatty acid desaturase" evidence="2">
    <location>
        <begin position="67"/>
        <end position="337"/>
    </location>
</feature>
<gene>
    <name evidence="3" type="ORF">LXD69_08570</name>
</gene>
<feature type="transmembrane region" description="Helical" evidence="1">
    <location>
        <begin position="230"/>
        <end position="252"/>
    </location>
</feature>
<evidence type="ECO:0000313" key="3">
    <source>
        <dbReference type="EMBL" id="UOX35564.1"/>
    </source>
</evidence>
<organism evidence="3 4">
    <name type="scientific">Flavobacterium sediminilitoris</name>
    <dbReference type="NCBI Taxonomy" id="2024526"/>
    <lineage>
        <taxon>Bacteria</taxon>
        <taxon>Pseudomonadati</taxon>
        <taxon>Bacteroidota</taxon>
        <taxon>Flavobacteriia</taxon>
        <taxon>Flavobacteriales</taxon>
        <taxon>Flavobacteriaceae</taxon>
        <taxon>Flavobacterium</taxon>
    </lineage>
</organism>
<dbReference type="GO" id="GO:0016491">
    <property type="term" value="F:oxidoreductase activity"/>
    <property type="evidence" value="ECO:0007669"/>
    <property type="project" value="UniProtKB-KW"/>
</dbReference>
<dbReference type="PANTHER" id="PTHR19353">
    <property type="entry name" value="FATTY ACID DESATURASE 2"/>
    <property type="match status" value="1"/>
</dbReference>
<sequence>MKAKYFNKSESEKLFFLVLKQRVYNKLGDGLIHHGNFKFWAKGIFWFSLCYLSYSLLFLDGITGIEFWLSYLVFQLSGLLIGFSLGHDASHNTAFKNKKLNSILHFISFLTVGIDPMLWGLRHIRSHHLYANVEGSDVDIDKNPLLRLSPTHPWGSKHKYQVYYAPFVYMLTLLHSVFVSDWIYLFSKEYDWMKKGFSKRELYTRFFLYKVLYFSIVLIFPMFYSSLGWLFVLFAFLSSSAFTSLIFIIMLVGTHFFEEADYPLPKDENLEHSWAVHQLYTSCDWNANKSWARFFSGGSNCHAAHHLFPNICHVNYKEINDIIKETTTEYDLPYHHKTLLEMIHSHFKHLNKMGKLN</sequence>
<reference evidence="3" key="1">
    <citation type="submission" date="2021-12" db="EMBL/GenBank/DDBJ databases">
        <authorList>
            <person name="Cha I.-T."/>
            <person name="Lee K.-E."/>
            <person name="Park S.-J."/>
        </authorList>
    </citation>
    <scope>NUCLEOTIDE SEQUENCE</scope>
    <source>
        <strain evidence="3">YSM-43</strain>
    </source>
</reference>
<dbReference type="EC" id="1.14.19.-" evidence="3"/>
<feature type="transmembrane region" description="Helical" evidence="1">
    <location>
        <begin position="65"/>
        <end position="83"/>
    </location>
</feature>
<keyword evidence="1" id="KW-0812">Transmembrane</keyword>
<protein>
    <submittedName>
        <fullName evidence="3">Fatty acid desaturase</fullName>
        <ecNumber evidence="3">1.14.19.-</ecNumber>
    </submittedName>
</protein>
<dbReference type="EMBL" id="CP090145">
    <property type="protein sequence ID" value="UOX35564.1"/>
    <property type="molecule type" value="Genomic_DNA"/>
</dbReference>
<accession>A0ABY4HRP9</accession>
<keyword evidence="4" id="KW-1185">Reference proteome</keyword>